<proteinExistence type="predicted"/>
<keyword evidence="2" id="KW-1185">Reference proteome</keyword>
<organism evidence="1 2">
    <name type="scientific">Halomonas stenophila</name>
    <dbReference type="NCBI Taxonomy" id="795312"/>
    <lineage>
        <taxon>Bacteria</taxon>
        <taxon>Pseudomonadati</taxon>
        <taxon>Pseudomonadota</taxon>
        <taxon>Gammaproteobacteria</taxon>
        <taxon>Oceanospirillales</taxon>
        <taxon>Halomonadaceae</taxon>
        <taxon>Halomonas</taxon>
    </lineage>
</organism>
<dbReference type="Proteomes" id="UP000518892">
    <property type="component" value="Unassembled WGS sequence"/>
</dbReference>
<name>A0A7W5HM62_9GAMM</name>
<dbReference type="AlphaFoldDB" id="A0A7W5HM62"/>
<sequence>MFRKTKDPHAVNTYCWPEKDKAYQNLRVVIDKYLLSISGSSGIREIGFEGHVGIESMRGMKVAINFEILDPFETPSYLREVWNDFPKRIEGVCQFREAINSFEYPNFDVTCFCEEGENILHSLSQLPQFLNTQEASVVFDIEVDFPGTMENEFWNKHWRSEALRVRNWRFICGTKEK</sequence>
<protein>
    <submittedName>
        <fullName evidence="1">Uncharacterized protein</fullName>
    </submittedName>
</protein>
<evidence type="ECO:0000313" key="1">
    <source>
        <dbReference type="EMBL" id="MBB3231943.1"/>
    </source>
</evidence>
<evidence type="ECO:0000313" key="2">
    <source>
        <dbReference type="Proteomes" id="UP000518892"/>
    </source>
</evidence>
<reference evidence="1 2" key="1">
    <citation type="submission" date="2020-08" db="EMBL/GenBank/DDBJ databases">
        <title>Genomic Encyclopedia of Type Strains, Phase III (KMG-III): the genomes of soil and plant-associated and newly described type strains.</title>
        <authorList>
            <person name="Whitman W."/>
        </authorList>
    </citation>
    <scope>NUCLEOTIDE SEQUENCE [LARGE SCALE GENOMIC DNA]</scope>
    <source>
        <strain evidence="1 2">CECT 7744</strain>
    </source>
</reference>
<accession>A0A7W5HM62</accession>
<gene>
    <name evidence="1" type="ORF">FHR97_002806</name>
</gene>
<dbReference type="EMBL" id="JACHXR010000008">
    <property type="protein sequence ID" value="MBB3231943.1"/>
    <property type="molecule type" value="Genomic_DNA"/>
</dbReference>
<comment type="caution">
    <text evidence="1">The sequence shown here is derived from an EMBL/GenBank/DDBJ whole genome shotgun (WGS) entry which is preliminary data.</text>
</comment>